<gene>
    <name evidence="2" type="ORF">PGTUg99_034991</name>
</gene>
<dbReference type="AlphaFoldDB" id="A0A5B0RQH7"/>
<sequence>MSDLVPSESKSEQDTLHTTRSPDPPCNRPSLCQTRSQPSQAGPIRGSTQRDGRQPALGIPPLRGQVAAIAASSRSTELCLMASDSS</sequence>
<evidence type="ECO:0000313" key="3">
    <source>
        <dbReference type="Proteomes" id="UP000325313"/>
    </source>
</evidence>
<reference evidence="2 3" key="1">
    <citation type="submission" date="2019-05" db="EMBL/GenBank/DDBJ databases">
        <title>Emergence of the Ug99 lineage of the wheat stem rust pathogen through somatic hybridization.</title>
        <authorList>
            <person name="Li F."/>
            <person name="Upadhyaya N.M."/>
            <person name="Sperschneider J."/>
            <person name="Matny O."/>
            <person name="Nguyen-Phuc H."/>
            <person name="Mago R."/>
            <person name="Raley C."/>
            <person name="Miller M.E."/>
            <person name="Silverstein K.A.T."/>
            <person name="Henningsen E."/>
            <person name="Hirsch C.D."/>
            <person name="Visser B."/>
            <person name="Pretorius Z.A."/>
            <person name="Steffenson B.J."/>
            <person name="Schwessinger B."/>
            <person name="Dodds P.N."/>
            <person name="Figueroa M."/>
        </authorList>
    </citation>
    <scope>NUCLEOTIDE SEQUENCE [LARGE SCALE GENOMIC DNA]</scope>
    <source>
        <strain evidence="2 3">Ug99</strain>
    </source>
</reference>
<protein>
    <submittedName>
        <fullName evidence="2">Uncharacterized protein</fullName>
    </submittedName>
</protein>
<feature type="region of interest" description="Disordered" evidence="1">
    <location>
        <begin position="1"/>
        <end position="60"/>
    </location>
</feature>
<feature type="compositionally biased region" description="Polar residues" evidence="1">
    <location>
        <begin position="30"/>
        <end position="40"/>
    </location>
</feature>
<name>A0A5B0RQH7_PUCGR</name>
<comment type="caution">
    <text evidence="2">The sequence shown here is derived from an EMBL/GenBank/DDBJ whole genome shotgun (WGS) entry which is preliminary data.</text>
</comment>
<dbReference type="EMBL" id="VDEP01000169">
    <property type="protein sequence ID" value="KAA1127325.1"/>
    <property type="molecule type" value="Genomic_DNA"/>
</dbReference>
<evidence type="ECO:0000256" key="1">
    <source>
        <dbReference type="SAM" id="MobiDB-lite"/>
    </source>
</evidence>
<evidence type="ECO:0000313" key="2">
    <source>
        <dbReference type="EMBL" id="KAA1127325.1"/>
    </source>
</evidence>
<organism evidence="2 3">
    <name type="scientific">Puccinia graminis f. sp. tritici</name>
    <dbReference type="NCBI Taxonomy" id="56615"/>
    <lineage>
        <taxon>Eukaryota</taxon>
        <taxon>Fungi</taxon>
        <taxon>Dikarya</taxon>
        <taxon>Basidiomycota</taxon>
        <taxon>Pucciniomycotina</taxon>
        <taxon>Pucciniomycetes</taxon>
        <taxon>Pucciniales</taxon>
        <taxon>Pucciniaceae</taxon>
        <taxon>Puccinia</taxon>
    </lineage>
</organism>
<dbReference type="Proteomes" id="UP000325313">
    <property type="component" value="Unassembled WGS sequence"/>
</dbReference>
<proteinExistence type="predicted"/>
<accession>A0A5B0RQH7</accession>